<protein>
    <recommendedName>
        <fullName evidence="5 8">dTDP-glucose 4,6-dehydratase</fullName>
        <ecNumber evidence="4 8">4.2.1.46</ecNumber>
    </recommendedName>
</protein>
<dbReference type="Gene3D" id="3.90.25.10">
    <property type="entry name" value="UDP-galactose 4-epimerase, domain 1"/>
    <property type="match status" value="1"/>
</dbReference>
<dbReference type="EMBL" id="LYVF01000166">
    <property type="protein sequence ID" value="OAT81217.1"/>
    <property type="molecule type" value="Genomic_DNA"/>
</dbReference>
<dbReference type="Gene3D" id="3.40.50.720">
    <property type="entry name" value="NAD(P)-binding Rossmann-like Domain"/>
    <property type="match status" value="1"/>
</dbReference>
<evidence type="ECO:0000256" key="2">
    <source>
        <dbReference type="ARBA" id="ARBA00001911"/>
    </source>
</evidence>
<feature type="domain" description="NAD(P)-binding" evidence="9">
    <location>
        <begin position="4"/>
        <end position="306"/>
    </location>
</feature>
<keyword evidence="6" id="KW-0520">NAD</keyword>
<dbReference type="PROSITE" id="PS00061">
    <property type="entry name" value="ADH_SHORT"/>
    <property type="match status" value="1"/>
</dbReference>
<dbReference type="Proteomes" id="UP000078532">
    <property type="component" value="Unassembled WGS sequence"/>
</dbReference>
<comment type="catalytic activity">
    <reaction evidence="1 8">
        <text>dTDP-alpha-D-glucose = dTDP-4-dehydro-6-deoxy-alpha-D-glucose + H2O</text>
        <dbReference type="Rhea" id="RHEA:17221"/>
        <dbReference type="ChEBI" id="CHEBI:15377"/>
        <dbReference type="ChEBI" id="CHEBI:57477"/>
        <dbReference type="ChEBI" id="CHEBI:57649"/>
        <dbReference type="EC" id="4.2.1.46"/>
    </reaction>
</comment>
<proteinExistence type="inferred from homology"/>
<evidence type="ECO:0000256" key="4">
    <source>
        <dbReference type="ARBA" id="ARBA00011990"/>
    </source>
</evidence>
<dbReference type="OrthoDB" id="244102at2"/>
<keyword evidence="11" id="KW-1185">Reference proteome</keyword>
<dbReference type="FunFam" id="3.40.50.720:FF:000304">
    <property type="entry name" value="UDP-glucose 4,6-dehydratase"/>
    <property type="match status" value="1"/>
</dbReference>
<evidence type="ECO:0000256" key="8">
    <source>
        <dbReference type="RuleBase" id="RU004473"/>
    </source>
</evidence>
<dbReference type="SUPFAM" id="SSF51735">
    <property type="entry name" value="NAD(P)-binding Rossmann-fold domains"/>
    <property type="match status" value="1"/>
</dbReference>
<dbReference type="InterPro" id="IPR016040">
    <property type="entry name" value="NAD(P)-bd_dom"/>
</dbReference>
<reference evidence="10 11" key="1">
    <citation type="submission" date="2016-04" db="EMBL/GenBank/DDBJ databases">
        <authorList>
            <person name="Evans L.H."/>
            <person name="Alamgir A."/>
            <person name="Owens N."/>
            <person name="Weber N.D."/>
            <person name="Virtaneva K."/>
            <person name="Barbian K."/>
            <person name="Babar A."/>
            <person name="Rosenke K."/>
        </authorList>
    </citation>
    <scope>NUCLEOTIDE SEQUENCE [LARGE SCALE GENOMIC DNA]</scope>
    <source>
        <strain evidence="10 11">LMa1</strain>
    </source>
</reference>
<gene>
    <name evidence="10" type="ORF">A6M21_11400</name>
</gene>
<dbReference type="CDD" id="cd05246">
    <property type="entry name" value="dTDP_GD_SDR_e"/>
    <property type="match status" value="1"/>
</dbReference>
<dbReference type="PANTHER" id="PTHR43000">
    <property type="entry name" value="DTDP-D-GLUCOSE 4,6-DEHYDRATASE-RELATED"/>
    <property type="match status" value="1"/>
</dbReference>
<dbReference type="GO" id="GO:0008460">
    <property type="term" value="F:dTDP-glucose 4,6-dehydratase activity"/>
    <property type="evidence" value="ECO:0007669"/>
    <property type="project" value="UniProtKB-EC"/>
</dbReference>
<evidence type="ECO:0000256" key="7">
    <source>
        <dbReference type="ARBA" id="ARBA00023239"/>
    </source>
</evidence>
<dbReference type="EC" id="4.2.1.46" evidence="4 8"/>
<dbReference type="STRING" id="1838280.A6M21_11400"/>
<evidence type="ECO:0000313" key="11">
    <source>
        <dbReference type="Proteomes" id="UP000078532"/>
    </source>
</evidence>
<accession>A0A1B7LDR7</accession>
<comment type="caution">
    <text evidence="10">The sequence shown here is derived from an EMBL/GenBank/DDBJ whole genome shotgun (WGS) entry which is preliminary data.</text>
</comment>
<evidence type="ECO:0000259" key="9">
    <source>
        <dbReference type="Pfam" id="PF16363"/>
    </source>
</evidence>
<name>A0A1B7LDR7_9FIRM</name>
<dbReference type="InterPro" id="IPR020904">
    <property type="entry name" value="Sc_DH/Rdtase_CS"/>
</dbReference>
<dbReference type="Pfam" id="PF16363">
    <property type="entry name" value="GDP_Man_Dehyd"/>
    <property type="match status" value="1"/>
</dbReference>
<dbReference type="NCBIfam" id="TIGR01181">
    <property type="entry name" value="dTDP_gluc_dehyt"/>
    <property type="match status" value="1"/>
</dbReference>
<dbReference type="RefSeq" id="WP_066668939.1">
    <property type="nucleotide sequence ID" value="NZ_LYVF01000166.1"/>
</dbReference>
<sequence length="339" mass="38662">MKLLLTGGAGFIGSNFVHYLLKAHPDWEIFNLDKLTYAGNLENLKDVAGHPRYHFIHGDIAGAVLVERLFSDYRFDLVANLAAESHVDRSIMDAAPFIDANIKGTQVFLDAARRHGVRKFLQVSTDEVYGSLGFSDPPFMEETPLDPSSPYSASKASADLLARAYHRTHGLPVVISRCSNNYGPYQFPEKFIPTIITNVLADKPVPIYGDGLNVRDWIYVEDHCRALDLILTGGRPGEVYNIGARQERSNLDLARSILRILDKPEDLLTFVKDRPGHDRRYAIEPAKIEKELGWRPAASFDECLERTVRWYVDNRPWWERVKSGEYREFAKKWYGEEKF</sequence>
<dbReference type="InterPro" id="IPR005888">
    <property type="entry name" value="dTDP_Gluc_deHydtase"/>
</dbReference>
<evidence type="ECO:0000313" key="10">
    <source>
        <dbReference type="EMBL" id="OAT81217.1"/>
    </source>
</evidence>
<evidence type="ECO:0000256" key="1">
    <source>
        <dbReference type="ARBA" id="ARBA00001539"/>
    </source>
</evidence>
<comment type="similarity">
    <text evidence="3 8">Belongs to the NAD(P)-dependent epimerase/dehydratase family. dTDP-glucose dehydratase subfamily.</text>
</comment>
<evidence type="ECO:0000256" key="3">
    <source>
        <dbReference type="ARBA" id="ARBA00008178"/>
    </source>
</evidence>
<dbReference type="InterPro" id="IPR036291">
    <property type="entry name" value="NAD(P)-bd_dom_sf"/>
</dbReference>
<organism evidence="10 11">
    <name type="scientific">Desulfotomaculum copahuensis</name>
    <dbReference type="NCBI Taxonomy" id="1838280"/>
    <lineage>
        <taxon>Bacteria</taxon>
        <taxon>Bacillati</taxon>
        <taxon>Bacillota</taxon>
        <taxon>Clostridia</taxon>
        <taxon>Eubacteriales</taxon>
        <taxon>Desulfotomaculaceae</taxon>
        <taxon>Desulfotomaculum</taxon>
    </lineage>
</organism>
<keyword evidence="7 8" id="KW-0456">Lyase</keyword>
<evidence type="ECO:0000256" key="6">
    <source>
        <dbReference type="ARBA" id="ARBA00023027"/>
    </source>
</evidence>
<dbReference type="AlphaFoldDB" id="A0A1B7LDR7"/>
<comment type="cofactor">
    <cofactor evidence="2 8">
        <name>NAD(+)</name>
        <dbReference type="ChEBI" id="CHEBI:57540"/>
    </cofactor>
</comment>
<dbReference type="GO" id="GO:0009225">
    <property type="term" value="P:nucleotide-sugar metabolic process"/>
    <property type="evidence" value="ECO:0007669"/>
    <property type="project" value="InterPro"/>
</dbReference>
<evidence type="ECO:0000256" key="5">
    <source>
        <dbReference type="ARBA" id="ARBA00016977"/>
    </source>
</evidence>